<proteinExistence type="predicted"/>
<gene>
    <name evidence="6" type="ORF">DCHRY22_LOCUS5075</name>
</gene>
<feature type="transmembrane region" description="Helical" evidence="5">
    <location>
        <begin position="219"/>
        <end position="241"/>
    </location>
</feature>
<dbReference type="GO" id="GO:0016020">
    <property type="term" value="C:membrane"/>
    <property type="evidence" value="ECO:0007669"/>
    <property type="project" value="UniProtKB-SubCell"/>
</dbReference>
<feature type="transmembrane region" description="Helical" evidence="5">
    <location>
        <begin position="48"/>
        <end position="72"/>
    </location>
</feature>
<feature type="transmembrane region" description="Helical" evidence="5">
    <location>
        <begin position="437"/>
        <end position="457"/>
    </location>
</feature>
<dbReference type="Gene3D" id="1.20.1250.20">
    <property type="entry name" value="MFS general substrate transporter like domains"/>
    <property type="match status" value="1"/>
</dbReference>
<dbReference type="EMBL" id="CAKASE010000050">
    <property type="protein sequence ID" value="CAG9564021.1"/>
    <property type="molecule type" value="Genomic_DNA"/>
</dbReference>
<feature type="transmembrane region" description="Helical" evidence="5">
    <location>
        <begin position="308"/>
        <end position="327"/>
    </location>
</feature>
<dbReference type="GO" id="GO:0022857">
    <property type="term" value="F:transmembrane transporter activity"/>
    <property type="evidence" value="ECO:0007669"/>
    <property type="project" value="InterPro"/>
</dbReference>
<dbReference type="AlphaFoldDB" id="A0A8J2VTA3"/>
<dbReference type="InterPro" id="IPR011701">
    <property type="entry name" value="MFS"/>
</dbReference>
<feature type="transmembrane region" description="Helical" evidence="5">
    <location>
        <begin position="186"/>
        <end position="207"/>
    </location>
</feature>
<dbReference type="Pfam" id="PF07690">
    <property type="entry name" value="MFS_1"/>
    <property type="match status" value="1"/>
</dbReference>
<evidence type="ECO:0000256" key="3">
    <source>
        <dbReference type="ARBA" id="ARBA00022989"/>
    </source>
</evidence>
<dbReference type="PANTHER" id="PTHR23507">
    <property type="entry name" value="ZGC:174356"/>
    <property type="match status" value="1"/>
</dbReference>
<evidence type="ECO:0000256" key="1">
    <source>
        <dbReference type="ARBA" id="ARBA00004141"/>
    </source>
</evidence>
<organism evidence="6 7">
    <name type="scientific">Danaus chrysippus</name>
    <name type="common">African queen</name>
    <dbReference type="NCBI Taxonomy" id="151541"/>
    <lineage>
        <taxon>Eukaryota</taxon>
        <taxon>Metazoa</taxon>
        <taxon>Ecdysozoa</taxon>
        <taxon>Arthropoda</taxon>
        <taxon>Hexapoda</taxon>
        <taxon>Insecta</taxon>
        <taxon>Pterygota</taxon>
        <taxon>Neoptera</taxon>
        <taxon>Endopterygota</taxon>
        <taxon>Lepidoptera</taxon>
        <taxon>Glossata</taxon>
        <taxon>Ditrysia</taxon>
        <taxon>Papilionoidea</taxon>
        <taxon>Nymphalidae</taxon>
        <taxon>Danainae</taxon>
        <taxon>Danaini</taxon>
        <taxon>Danaina</taxon>
        <taxon>Danaus</taxon>
        <taxon>Anosia</taxon>
    </lineage>
</organism>
<evidence type="ECO:0000256" key="5">
    <source>
        <dbReference type="SAM" id="Phobius"/>
    </source>
</evidence>
<dbReference type="SUPFAM" id="SSF103473">
    <property type="entry name" value="MFS general substrate transporter"/>
    <property type="match status" value="1"/>
</dbReference>
<evidence type="ECO:0000313" key="6">
    <source>
        <dbReference type="EMBL" id="CAG9564021.1"/>
    </source>
</evidence>
<dbReference type="OrthoDB" id="3026777at2759"/>
<feature type="transmembrane region" description="Helical" evidence="5">
    <location>
        <begin position="247"/>
        <end position="266"/>
    </location>
</feature>
<name>A0A8J2VTA3_9NEOP</name>
<feature type="transmembrane region" description="Helical" evidence="5">
    <location>
        <begin position="347"/>
        <end position="369"/>
    </location>
</feature>
<comment type="subcellular location">
    <subcellularLocation>
        <location evidence="1">Membrane</location>
        <topology evidence="1">Multi-pass membrane protein</topology>
    </subcellularLocation>
</comment>
<accession>A0A8J2VTA3</accession>
<feature type="transmembrane region" description="Helical" evidence="5">
    <location>
        <begin position="469"/>
        <end position="490"/>
    </location>
</feature>
<evidence type="ECO:0000256" key="2">
    <source>
        <dbReference type="ARBA" id="ARBA00022692"/>
    </source>
</evidence>
<dbReference type="InterPro" id="IPR036259">
    <property type="entry name" value="MFS_trans_sf"/>
</dbReference>
<dbReference type="PANTHER" id="PTHR23507:SF1">
    <property type="entry name" value="FI18259P1-RELATED"/>
    <property type="match status" value="1"/>
</dbReference>
<keyword evidence="7" id="KW-1185">Reference proteome</keyword>
<sequence length="511" mass="56576">MESGFQSELELTDSKDNNVEENCYENEKNKSTDKVAASSLITVKLKQFLQFFTVEPFLLCYIFPNIISAVTVQKLNMEKACRADLNFSEFICSQVIAGNFSDNMTLLALDKSQKLVAEMTAWKQPIQSGIPAIAILFIGAWSDKTGNRKLLMLIPILGELISAIGMILTTYYFLEWPLWVTGLIEALPSALTGGLSIALMGSYSFIADVTTVENRTFRMGCVAVIVTLGIPLGTSISGVLIQLVGYYGIFGIGVVFFTFGFLQTWFRVHDVRNEPLRGTFVEKLLDFFNPLNAWDTLSLLFIPRTKKLIPIWLVVWAHIIVMGPVFGESPVLYLYTLKKFKMDVVDFSLFSTYSVLMGLAGTSVAVGVLSKILKIHDAALGVLATSSKVLSSMLYGLAPTRTWFFVGPVLDFFGNSGSTVVRSMGTKVVDAEKVGKMCSLIGFVESVVPVIYTPLYSKVYSLTLETFSGAFYVMGSLMTLPAIFIFFYYLCSNMGWLDRVCTTLLQKNGVK</sequence>
<keyword evidence="4 5" id="KW-0472">Membrane</keyword>
<protein>
    <submittedName>
        <fullName evidence="6">(African queen) hypothetical protein</fullName>
    </submittedName>
</protein>
<reference evidence="6" key="1">
    <citation type="submission" date="2021-09" db="EMBL/GenBank/DDBJ databases">
        <authorList>
            <person name="Martin H S."/>
        </authorList>
    </citation>
    <scope>NUCLEOTIDE SEQUENCE</scope>
</reference>
<feature type="transmembrane region" description="Helical" evidence="5">
    <location>
        <begin position="150"/>
        <end position="174"/>
    </location>
</feature>
<keyword evidence="3 5" id="KW-1133">Transmembrane helix</keyword>
<evidence type="ECO:0000313" key="7">
    <source>
        <dbReference type="Proteomes" id="UP000789524"/>
    </source>
</evidence>
<dbReference type="Proteomes" id="UP000789524">
    <property type="component" value="Unassembled WGS sequence"/>
</dbReference>
<evidence type="ECO:0000256" key="4">
    <source>
        <dbReference type="ARBA" id="ARBA00023136"/>
    </source>
</evidence>
<keyword evidence="2 5" id="KW-0812">Transmembrane</keyword>
<comment type="caution">
    <text evidence="6">The sequence shown here is derived from an EMBL/GenBank/DDBJ whole genome shotgun (WGS) entry which is preliminary data.</text>
</comment>